<gene>
    <name evidence="2" type="ORF">K489DRAFT_53201</name>
</gene>
<protein>
    <submittedName>
        <fullName evidence="2">Uncharacterized protein</fullName>
    </submittedName>
</protein>
<organism evidence="2">
    <name type="scientific">Dissoconium aciculare CBS 342.82</name>
    <dbReference type="NCBI Taxonomy" id="1314786"/>
    <lineage>
        <taxon>Eukaryota</taxon>
        <taxon>Fungi</taxon>
        <taxon>Dikarya</taxon>
        <taxon>Ascomycota</taxon>
        <taxon>Pezizomycotina</taxon>
        <taxon>Dothideomycetes</taxon>
        <taxon>Dothideomycetidae</taxon>
        <taxon>Mycosphaerellales</taxon>
        <taxon>Dissoconiaceae</taxon>
        <taxon>Dissoconium</taxon>
    </lineage>
</organism>
<reference evidence="2" key="3">
    <citation type="submission" date="2025-08" db="UniProtKB">
        <authorList>
            <consortium name="RefSeq"/>
        </authorList>
    </citation>
    <scope>IDENTIFICATION</scope>
    <source>
        <strain evidence="2">CBS 342.82</strain>
    </source>
</reference>
<proteinExistence type="predicted"/>
<reference evidence="2" key="2">
    <citation type="submission" date="2020-04" db="EMBL/GenBank/DDBJ databases">
        <authorList>
            <consortium name="NCBI Genome Project"/>
        </authorList>
    </citation>
    <scope>NUCLEOTIDE SEQUENCE</scope>
    <source>
        <strain evidence="2">CBS 342.82</strain>
    </source>
</reference>
<accession>A0A6J3LXC0</accession>
<dbReference type="RefSeq" id="XP_033457349.1">
    <property type="nucleotide sequence ID" value="XM_033608699.1"/>
</dbReference>
<evidence type="ECO:0000313" key="1">
    <source>
        <dbReference type="Proteomes" id="UP000504637"/>
    </source>
</evidence>
<keyword evidence="1" id="KW-1185">Reference proteome</keyword>
<dbReference type="AlphaFoldDB" id="A0A6J3LXC0"/>
<dbReference type="GeneID" id="54366499"/>
<evidence type="ECO:0000313" key="2">
    <source>
        <dbReference type="RefSeq" id="XP_033457349.1"/>
    </source>
</evidence>
<reference evidence="2" key="1">
    <citation type="submission" date="2020-01" db="EMBL/GenBank/DDBJ databases">
        <authorList>
            <consortium name="DOE Joint Genome Institute"/>
            <person name="Haridas S."/>
            <person name="Albert R."/>
            <person name="Binder M."/>
            <person name="Bloem J."/>
            <person name="Labutti K."/>
            <person name="Salamov A."/>
            <person name="Andreopoulos B."/>
            <person name="Baker S.E."/>
            <person name="Barry K."/>
            <person name="Bills G."/>
            <person name="Bluhm B.H."/>
            <person name="Cannon C."/>
            <person name="Castanera R."/>
            <person name="Culley D.E."/>
            <person name="Daum C."/>
            <person name="Ezra D."/>
            <person name="Gonzalez J.B."/>
            <person name="Henrissat B."/>
            <person name="Kuo A."/>
            <person name="Liang C."/>
            <person name="Lipzen A."/>
            <person name="Lutzoni F."/>
            <person name="Magnuson J."/>
            <person name="Mondo S."/>
            <person name="Nolan M."/>
            <person name="Ohm R."/>
            <person name="Pangilinan J."/>
            <person name="Park H.-J."/>
            <person name="Ramirez L."/>
            <person name="Alfaro M."/>
            <person name="Sun H."/>
            <person name="Tritt A."/>
            <person name="Yoshinaga Y."/>
            <person name="Zwiers L.-H."/>
            <person name="Turgeon B.G."/>
            <person name="Goodwin S.B."/>
            <person name="Spatafora J.W."/>
            <person name="Crous P.W."/>
            <person name="Grigoriev I.V."/>
        </authorList>
    </citation>
    <scope>NUCLEOTIDE SEQUENCE</scope>
    <source>
        <strain evidence="2">CBS 342.82</strain>
    </source>
</reference>
<sequence>MHAVRITGERATSAHSINGMALTHGRHDCCAVSRLKSFTVPRNSSTIVRHIPTHGTTGRCSRSLFLLTAPALSNRRNTGHRRLATSLRITCVYAKLISWPYLPSRFPKIQAVKIPRWHDETITPWPGSLCALGLDSVGSQLLWRVGALEPANLFTK</sequence>
<name>A0A6J3LXC0_9PEZI</name>
<dbReference type="Proteomes" id="UP000504637">
    <property type="component" value="Unplaced"/>
</dbReference>